<dbReference type="Proteomes" id="UP000765509">
    <property type="component" value="Unassembled WGS sequence"/>
</dbReference>
<evidence type="ECO:0000313" key="2">
    <source>
        <dbReference type="Proteomes" id="UP000765509"/>
    </source>
</evidence>
<accession>A0A9Q3D2U4</accession>
<organism evidence="1 2">
    <name type="scientific">Austropuccinia psidii MF-1</name>
    <dbReference type="NCBI Taxonomy" id="1389203"/>
    <lineage>
        <taxon>Eukaryota</taxon>
        <taxon>Fungi</taxon>
        <taxon>Dikarya</taxon>
        <taxon>Basidiomycota</taxon>
        <taxon>Pucciniomycotina</taxon>
        <taxon>Pucciniomycetes</taxon>
        <taxon>Pucciniales</taxon>
        <taxon>Sphaerophragmiaceae</taxon>
        <taxon>Austropuccinia</taxon>
    </lineage>
</organism>
<dbReference type="AlphaFoldDB" id="A0A9Q3D2U4"/>
<evidence type="ECO:0000313" key="1">
    <source>
        <dbReference type="EMBL" id="MBW0494512.1"/>
    </source>
</evidence>
<protein>
    <submittedName>
        <fullName evidence="1">Uncharacterized protein</fullName>
    </submittedName>
</protein>
<dbReference type="OrthoDB" id="2595244at2759"/>
<gene>
    <name evidence="1" type="ORF">O181_034227</name>
</gene>
<proteinExistence type="predicted"/>
<dbReference type="EMBL" id="AVOT02012615">
    <property type="protein sequence ID" value="MBW0494512.1"/>
    <property type="molecule type" value="Genomic_DNA"/>
</dbReference>
<reference evidence="1" key="1">
    <citation type="submission" date="2021-03" db="EMBL/GenBank/DDBJ databases">
        <title>Draft genome sequence of rust myrtle Austropuccinia psidii MF-1, a brazilian biotype.</title>
        <authorList>
            <person name="Quecine M.C."/>
            <person name="Pachon D.M.R."/>
            <person name="Bonatelli M.L."/>
            <person name="Correr F.H."/>
            <person name="Franceschini L.M."/>
            <person name="Leite T.F."/>
            <person name="Margarido G.R.A."/>
            <person name="Almeida C.A."/>
            <person name="Ferrarezi J.A."/>
            <person name="Labate C.A."/>
        </authorList>
    </citation>
    <scope>NUCLEOTIDE SEQUENCE</scope>
    <source>
        <strain evidence="1">MF-1</strain>
    </source>
</reference>
<sequence>MIQNLEDLVRGVCDYGLDVKDYDGYTHKWCTLIPVLELACKISLLACTNQTPSILEKGCDVRLPQDSLSHDLVEIHPTATIFKGIIDKAIKHKVS</sequence>
<name>A0A9Q3D2U4_9BASI</name>
<comment type="caution">
    <text evidence="1">The sequence shown here is derived from an EMBL/GenBank/DDBJ whole genome shotgun (WGS) entry which is preliminary data.</text>
</comment>
<keyword evidence="2" id="KW-1185">Reference proteome</keyword>